<evidence type="ECO:0000256" key="7">
    <source>
        <dbReference type="ARBA" id="ARBA00023136"/>
    </source>
</evidence>
<dbReference type="EMBL" id="VCAO01000008">
    <property type="protein sequence ID" value="TMM46198.1"/>
    <property type="molecule type" value="Genomic_DNA"/>
</dbReference>
<name>A0A5S3P2L7_9SPHN</name>
<reference evidence="8 9" key="1">
    <citation type="submission" date="2019-05" db="EMBL/GenBank/DDBJ databases">
        <title>Erythrobacter marisflavi sp. nov., isolated from isolated from water of an estuary environment.</title>
        <authorList>
            <person name="Yoon J.-H."/>
        </authorList>
    </citation>
    <scope>NUCLEOTIDE SEQUENCE [LARGE SCALE GENOMIC DNA]</scope>
    <source>
        <strain evidence="8 9">KEM-5</strain>
    </source>
</reference>
<keyword evidence="3" id="KW-0964">Secreted</keyword>
<dbReference type="OrthoDB" id="7410864at2"/>
<evidence type="ECO:0008006" key="10">
    <source>
        <dbReference type="Google" id="ProtNLM"/>
    </source>
</evidence>
<comment type="caution">
    <text evidence="8">The sequence shown here is derived from an EMBL/GenBank/DDBJ whole genome shotgun (WGS) entry which is preliminary data.</text>
</comment>
<evidence type="ECO:0000313" key="8">
    <source>
        <dbReference type="EMBL" id="TMM46198.1"/>
    </source>
</evidence>
<keyword evidence="7" id="KW-0472">Membrane</keyword>
<dbReference type="GO" id="GO:0005509">
    <property type="term" value="F:calcium ion binding"/>
    <property type="evidence" value="ECO:0007669"/>
    <property type="project" value="InterPro"/>
</dbReference>
<sequence>MSIIPNPGLPPEIAPTSRPRTVNAATYTITEDTVFHRTGTNRVFDGWNLSITNYGTVWLDSGGVHAWLVTGGQPEVFNHGLIYIHGESQVELSPLGRHLVNTGSIYAISDSGWARVLSAEYNGYVENSGLIAAQSLGIDPEYSFIWNATAIDSPGGVEVINHAGGSILAEAPNLAIAIFSGGADLQPGHAIVTNAGLIEANATGPGGTSIGIYVSQPGYNVATIINSGTIRADLAIYATYSAETVSNSQEWVQNLTGGVIDGFVFLDIGDDQFDNDGTVIGNVDMGAGNDIFGGAGTVSGVVSMGFGADHYTGSGENDRAVGGRGDDTMNGRGGRDLLMGGFGNDILRGDAGNDGLFGEWGNDVIFTLNGDHADGGSGNDRIVLGDYTFAAVRGGEGVDTLVMASGTRNFSLEKMLTGGRISGFEALELQAGQNIAITANAVSTFTGSNTALRIDAAAGNTIHLAGNWTRGADVTVGGVLYEAWTQGSARVLVNEAATVTPGSNPNYAGLDAVAGGAAAFQPGAAAGLDYSLPSEFVSRFVLYDETFTVDAQEIFYSDGAPIFVSTSNLTFINNGELYSLDDGFPSARGLDFYGPTLVINNGLIAVEETAPLDSVYYYPSIGIAMGGGADNTVLENTGEISVYSVPGSAIGVHNMGVLRNEGLIVAVSEHSRAIAVNYVFASHILDDTQTFFNTGVIYAEGGGAGAQNYAEGDRIVPEIYAATGVAAYGSLTNDGVIRADLGANAAPGTQTAGVYILNHYEDFEKQAGVTNYGTIEGTIAIKFEENYYNDYNHWVVNNGLLLGDVEFEDGNDHYDNTNGETVGIVFGFGGDDTFLGGAYDDIFEGGTGNNTLYGRAGSDTASYLRAAAGVTVDLRISSAQDTIGAGIDTLIGIENLLGSSHDDVLIGDNRANFIDGGEGADQMAGGKGHDFYIVDHAGDRITEVGGGGIDTVVSYLQDYTLAAAVENLILGSGAVSGTGNSLANQITGNSAGNTLLGGGGNDVLSGLAGDDILNGGGGADRMVGGLGNDSYYVNVINDVVVETANGGIDTVFSSIGLYRLGSNVENAGLLNGGVTLYGNTDANQLTGNAAANNLFGLGGDDWLYGMGGSDKLDGGTGGTDHLFGGTGNDVYFIRDRLDQVTEYAGEGRDIVKAFVNYTLGDNVESLTLLGDARNGTGNQLDNILRGQNLVNVLHGGAGNDRVFGGGGNDSIFGDAGIDRLYGQAGDDILFGGSERDFLSGGVGADRFVFREGDTGASFGTADIITDFTHAQGDLIDLRSIDAKVGAGNQAFTFIGDAAFSGNAGELRFEQIGSSTRVYADVDGDGVADFMIRLNGLHDLQASDFML</sequence>
<protein>
    <recommendedName>
        <fullName evidence="10">Calcium-binding protein</fullName>
    </recommendedName>
</protein>
<organism evidence="8 9">
    <name type="scientific">Qipengyuania marisflavi</name>
    <dbReference type="NCBI Taxonomy" id="2486356"/>
    <lineage>
        <taxon>Bacteria</taxon>
        <taxon>Pseudomonadati</taxon>
        <taxon>Pseudomonadota</taxon>
        <taxon>Alphaproteobacteria</taxon>
        <taxon>Sphingomonadales</taxon>
        <taxon>Erythrobacteraceae</taxon>
        <taxon>Qipengyuania</taxon>
    </lineage>
</organism>
<evidence type="ECO:0000313" key="9">
    <source>
        <dbReference type="Proteomes" id="UP000309668"/>
    </source>
</evidence>
<dbReference type="Proteomes" id="UP000309668">
    <property type="component" value="Unassembled WGS sequence"/>
</dbReference>
<dbReference type="InterPro" id="IPR003995">
    <property type="entry name" value="RTX_toxin_determinant-A"/>
</dbReference>
<dbReference type="PANTHER" id="PTHR38340:SF1">
    <property type="entry name" value="S-LAYER PROTEIN"/>
    <property type="match status" value="1"/>
</dbReference>
<dbReference type="Pfam" id="PF00353">
    <property type="entry name" value="HemolysinCabind"/>
    <property type="match status" value="8"/>
</dbReference>
<dbReference type="SUPFAM" id="SSF51120">
    <property type="entry name" value="beta-Roll"/>
    <property type="match status" value="5"/>
</dbReference>
<evidence type="ECO:0000256" key="5">
    <source>
        <dbReference type="ARBA" id="ARBA00022737"/>
    </source>
</evidence>
<evidence type="ECO:0000256" key="4">
    <source>
        <dbReference type="ARBA" id="ARBA00022656"/>
    </source>
</evidence>
<dbReference type="InterPro" id="IPR011049">
    <property type="entry name" value="Serralysin-like_metalloprot_C"/>
</dbReference>
<dbReference type="GO" id="GO:0005576">
    <property type="term" value="C:extracellular region"/>
    <property type="evidence" value="ECO:0007669"/>
    <property type="project" value="UniProtKB-SubCell"/>
</dbReference>
<gene>
    <name evidence="8" type="ORF">FEV51_11355</name>
</gene>
<keyword evidence="9" id="KW-1185">Reference proteome</keyword>
<evidence type="ECO:0000256" key="6">
    <source>
        <dbReference type="ARBA" id="ARBA00023026"/>
    </source>
</evidence>
<dbReference type="PRINTS" id="PR01488">
    <property type="entry name" value="RTXTOXINA"/>
</dbReference>
<evidence type="ECO:0000256" key="1">
    <source>
        <dbReference type="ARBA" id="ARBA00004370"/>
    </source>
</evidence>
<evidence type="ECO:0000256" key="3">
    <source>
        <dbReference type="ARBA" id="ARBA00022525"/>
    </source>
</evidence>
<comment type="subcellular location">
    <subcellularLocation>
        <location evidence="1">Membrane</location>
    </subcellularLocation>
    <subcellularLocation>
        <location evidence="2">Secreted</location>
    </subcellularLocation>
</comment>
<evidence type="ECO:0000256" key="2">
    <source>
        <dbReference type="ARBA" id="ARBA00004613"/>
    </source>
</evidence>
<dbReference type="GO" id="GO:0090729">
    <property type="term" value="F:toxin activity"/>
    <property type="evidence" value="ECO:0007669"/>
    <property type="project" value="UniProtKB-KW"/>
</dbReference>
<dbReference type="PANTHER" id="PTHR38340">
    <property type="entry name" value="S-LAYER PROTEIN"/>
    <property type="match status" value="1"/>
</dbReference>
<dbReference type="PROSITE" id="PS00330">
    <property type="entry name" value="HEMOLYSIN_CALCIUM"/>
    <property type="match status" value="2"/>
</dbReference>
<dbReference type="PRINTS" id="PR00313">
    <property type="entry name" value="CABNDNGRPT"/>
</dbReference>
<dbReference type="InterPro" id="IPR001343">
    <property type="entry name" value="Hemolysn_Ca-bd"/>
</dbReference>
<dbReference type="Gene3D" id="2.150.10.10">
    <property type="entry name" value="Serralysin-like metalloprotease, C-terminal"/>
    <property type="match status" value="2"/>
</dbReference>
<keyword evidence="4" id="KW-0800">Toxin</keyword>
<keyword evidence="6" id="KW-0843">Virulence</keyword>
<dbReference type="RefSeq" id="WP_138619025.1">
    <property type="nucleotide sequence ID" value="NZ_VCAO01000008.1"/>
</dbReference>
<dbReference type="InterPro" id="IPR018511">
    <property type="entry name" value="Hemolysin-typ_Ca-bd_CS"/>
</dbReference>
<dbReference type="InterPro" id="IPR050557">
    <property type="entry name" value="RTX_toxin/Mannuronan_C5-epim"/>
</dbReference>
<dbReference type="Gene3D" id="2.160.20.160">
    <property type="match status" value="1"/>
</dbReference>
<accession>A0A5S3P2L7</accession>
<proteinExistence type="predicted"/>
<keyword evidence="5" id="KW-0677">Repeat</keyword>
<dbReference type="GO" id="GO:0016020">
    <property type="term" value="C:membrane"/>
    <property type="evidence" value="ECO:0007669"/>
    <property type="project" value="UniProtKB-SubCell"/>
</dbReference>